<dbReference type="OrthoDB" id="513268at2"/>
<organism evidence="2 3">
    <name type="scientific">Scytonema hofmannii PCC 7110</name>
    <dbReference type="NCBI Taxonomy" id="128403"/>
    <lineage>
        <taxon>Bacteria</taxon>
        <taxon>Bacillati</taxon>
        <taxon>Cyanobacteriota</taxon>
        <taxon>Cyanophyceae</taxon>
        <taxon>Nostocales</taxon>
        <taxon>Scytonemataceae</taxon>
        <taxon>Scytonema</taxon>
    </lineage>
</organism>
<accession>A0A139WQY3</accession>
<dbReference type="RefSeq" id="WP_017741021.1">
    <property type="nucleotide sequence ID" value="NZ_KQ976355.1"/>
</dbReference>
<name>A0A139WQY3_9CYAN</name>
<evidence type="ECO:0000313" key="3">
    <source>
        <dbReference type="Proteomes" id="UP000076925"/>
    </source>
</evidence>
<feature type="signal peptide" evidence="1">
    <location>
        <begin position="1"/>
        <end position="31"/>
    </location>
</feature>
<reference evidence="2 3" key="1">
    <citation type="journal article" date="2013" name="Genome Biol. Evol.">
        <title>Genomes of Stigonematalean cyanobacteria (subsection V) and the evolution of oxygenic photosynthesis from prokaryotes to plastids.</title>
        <authorList>
            <person name="Dagan T."/>
            <person name="Roettger M."/>
            <person name="Stucken K."/>
            <person name="Landan G."/>
            <person name="Koch R."/>
            <person name="Major P."/>
            <person name="Gould S.B."/>
            <person name="Goremykin V.V."/>
            <person name="Rippka R."/>
            <person name="Tandeau de Marsac N."/>
            <person name="Gugger M."/>
            <person name="Lockhart P.J."/>
            <person name="Allen J.F."/>
            <person name="Brune I."/>
            <person name="Maus I."/>
            <person name="Puhler A."/>
            <person name="Martin W.F."/>
        </authorList>
    </citation>
    <scope>NUCLEOTIDE SEQUENCE [LARGE SCALE GENOMIC DNA]</scope>
    <source>
        <strain evidence="2 3">PCC 7110</strain>
    </source>
</reference>
<gene>
    <name evidence="2" type="ORF">WA1_49870</name>
</gene>
<evidence type="ECO:0000313" key="2">
    <source>
        <dbReference type="EMBL" id="KYC34841.1"/>
    </source>
</evidence>
<dbReference type="Proteomes" id="UP000076925">
    <property type="component" value="Unassembled WGS sequence"/>
</dbReference>
<proteinExistence type="predicted"/>
<dbReference type="AlphaFoldDB" id="A0A139WQY3"/>
<dbReference type="EMBL" id="ANNX02000064">
    <property type="protein sequence ID" value="KYC34841.1"/>
    <property type="molecule type" value="Genomic_DNA"/>
</dbReference>
<dbReference type="STRING" id="128403.WA1_49870"/>
<protein>
    <submittedName>
        <fullName evidence="2">Uncharacterized protein</fullName>
    </submittedName>
</protein>
<feature type="chain" id="PRO_5007300389" evidence="1">
    <location>
        <begin position="32"/>
        <end position="122"/>
    </location>
</feature>
<evidence type="ECO:0000256" key="1">
    <source>
        <dbReference type="SAM" id="SignalP"/>
    </source>
</evidence>
<keyword evidence="3" id="KW-1185">Reference proteome</keyword>
<keyword evidence="1" id="KW-0732">Signal</keyword>
<comment type="caution">
    <text evidence="2">The sequence shown here is derived from an EMBL/GenBank/DDBJ whole genome shotgun (WGS) entry which is preliminary data.</text>
</comment>
<sequence>MNKKFVLALLSSPALFASMLSMVMMTQPASATQTGTSMGTRLSCVRDPHSATHRFVCMQLSKTAATAPKTAVKVAQNFQPNQVTNVEFTEEESNTAIALFGCDCVVCINAVRQMRGQTLIPV</sequence>